<dbReference type="PANTHER" id="PTHR43778:SF2">
    <property type="entry name" value="PYRUVATE CARBOXYLASE, MITOCHONDRIAL"/>
    <property type="match status" value="1"/>
</dbReference>
<dbReference type="InterPro" id="IPR005481">
    <property type="entry name" value="BC-like_N"/>
</dbReference>
<dbReference type="SUPFAM" id="SSF89000">
    <property type="entry name" value="post-HMGL domain-like"/>
    <property type="match status" value="1"/>
</dbReference>
<dbReference type="SUPFAM" id="SSF51246">
    <property type="entry name" value="Rudiment single hybrid motif"/>
    <property type="match status" value="1"/>
</dbReference>
<dbReference type="InterPro" id="IPR005479">
    <property type="entry name" value="CPAse_ATP-bd"/>
</dbReference>
<dbReference type="InterPro" id="IPR000089">
    <property type="entry name" value="Biotin_lipoyl"/>
</dbReference>
<dbReference type="Proteomes" id="UP000218377">
    <property type="component" value="Unassembled WGS sequence"/>
</dbReference>
<feature type="domain" description="Pyruvate carboxyltransferase" evidence="16">
    <location>
        <begin position="529"/>
        <end position="798"/>
    </location>
</feature>
<feature type="binding site" evidence="10">
    <location>
        <position position="117"/>
    </location>
    <ligand>
        <name>ATP</name>
        <dbReference type="ChEBI" id="CHEBI:30616"/>
    </ligand>
</feature>
<dbReference type="PROSITE" id="PS50991">
    <property type="entry name" value="PYR_CT"/>
    <property type="match status" value="1"/>
</dbReference>
<dbReference type="Pfam" id="PF00682">
    <property type="entry name" value="HMGL-like"/>
    <property type="match status" value="1"/>
</dbReference>
<proteinExistence type="predicted"/>
<dbReference type="InterPro" id="IPR013785">
    <property type="entry name" value="Aldolase_TIM"/>
</dbReference>
<feature type="binding site" description="via carbamate group" evidence="11">
    <location>
        <position position="708"/>
    </location>
    <ligand>
        <name>Mn(2+)</name>
        <dbReference type="ChEBI" id="CHEBI:29035"/>
    </ligand>
</feature>
<dbReference type="EMBL" id="NRGX01000001">
    <property type="protein sequence ID" value="PCC20000.1"/>
    <property type="molecule type" value="Genomic_DNA"/>
</dbReference>
<feature type="binding site" evidence="10">
    <location>
        <position position="235"/>
    </location>
    <ligand>
        <name>ATP</name>
        <dbReference type="ChEBI" id="CHEBI:30616"/>
    </ligand>
</feature>
<keyword evidence="3 8" id="KW-0436">Ligase</keyword>
<dbReference type="Gene3D" id="3.30.470.20">
    <property type="entry name" value="ATP-grasp fold, B domain"/>
    <property type="match status" value="1"/>
</dbReference>
<reference evidence="17 18" key="1">
    <citation type="journal article" date="2017" name="Elife">
        <title>Extensive horizontal gene transfer in cheese-associated bacteria.</title>
        <authorList>
            <person name="Bonham K.S."/>
            <person name="Wolfe B.E."/>
            <person name="Dutton R.J."/>
        </authorList>
    </citation>
    <scope>NUCLEOTIDE SEQUENCE [LARGE SCALE GENOMIC DNA]</scope>
    <source>
        <strain evidence="17 18">JB5</strain>
    </source>
</reference>
<gene>
    <name evidence="17" type="ORF">CIK79_17925</name>
</gene>
<dbReference type="InterPro" id="IPR011764">
    <property type="entry name" value="Biotin_carboxylation_dom"/>
</dbReference>
<dbReference type="PROSITE" id="PS00867">
    <property type="entry name" value="CPSASE_2"/>
    <property type="match status" value="1"/>
</dbReference>
<evidence type="ECO:0000259" key="16">
    <source>
        <dbReference type="PROSITE" id="PS50991"/>
    </source>
</evidence>
<comment type="function">
    <text evidence="8">Catalyzes a 2-step reaction, involving the ATP-dependent carboxylation of the covalently attached biotin in the first step and the transfer of the carboxyl group to pyruvate in the second.</text>
</comment>
<evidence type="ECO:0000313" key="17">
    <source>
        <dbReference type="EMBL" id="PCC20000.1"/>
    </source>
</evidence>
<dbReference type="FunFam" id="3.40.50.20:FF:000010">
    <property type="entry name" value="Propionyl-CoA carboxylase subunit alpha"/>
    <property type="match status" value="1"/>
</dbReference>
<dbReference type="RefSeq" id="WP_096158727.1">
    <property type="nucleotide sequence ID" value="NZ_JBQDCY010000013.1"/>
</dbReference>
<evidence type="ECO:0000313" key="18">
    <source>
        <dbReference type="Proteomes" id="UP000218377"/>
    </source>
</evidence>
<dbReference type="GO" id="GO:0046872">
    <property type="term" value="F:metal ion binding"/>
    <property type="evidence" value="ECO:0007669"/>
    <property type="project" value="UniProtKB-KW"/>
</dbReference>
<name>A0A2A3X8F9_BREAU</name>
<dbReference type="Pfam" id="PF02436">
    <property type="entry name" value="PYC_OADA"/>
    <property type="match status" value="1"/>
</dbReference>
<sequence length="1133" mass="121550">MFSKVLVANRGEIAVRAFRAAYELGASTVAVFPYEDRNSEHRMKADEAYMIGQEGHPVRAYLSVEEMLRVAKESGADAIYPGYGFLSENPDLARACHEAGITFIGPKADVLELAGNKVQALTAARNAGIPVLDSTRPSADIAQLLADAESMEYPLFVKAVAGGGGRGMRRVGEASQLEDALKAAMREAEGAFGDPTVFIEQAVQRPRHIEVQVLADNDSNAIHLFERDCSVQRRHQKVVELAPAPNLDPAIADALHADALKFAKALGYQNAGTVEFLLETDGPRKGQHVFIEMNPRIQVEHTVTEEITDVDLVASQMRVASGETLAEIGLTQEDMRIKGAALQCRITTEDPANAFRPDTGTITAYRSAGGAGVRLDGGTVHAGAAVSAHFDSMLVKLTCRGRDFEQAISRARRALAEFRIRGVSSNIGFLRAVLEDDSFIAGDLATSFIEERPHLLDARVSADRGSKILDYLADVTVNRPHGEPSVRIRPGEKLPEIDLGADPAPGSRDRLLEAGPSGFAQSLRNQTPLAVTDTTFRDAHQSLLATRVRSRDLLAVAGHVARMTPELLSIEAWGGATYDVALRFLGEDPWERLTALRSAVPNINLQMLLRGRNTVGYTPYPTQVTDAFVDEAARTGIDIFRIFDALNDVEQMRPAIEAVRSTNTTVAEVALCYTSDILDPREELYTLDYYLKLAEQIVGAGAHVLAIKDMAGLLRPAAATKLVTALRENFDLPVHVHTHDTAGGQLATLYAAAAAGADAVDAASAAMAGTTSQPSLSALVAAFENTERDTQISLNAVSDLEPYWESVRKVYAPFESGLAGPTGRVYRHEIPGGQLSNLRQQAVALGLGERFEEIERMYAAADAILGHLVKVTPSSKVVGDLALHLVGAGVDPQEFAENPDKFDIPDSVIGFLNGDLGDPPGGWPEPFRTKALAGRRHNAVSEDLATEDAAALETPGTERQAKLNSLLFPGPTKEFQQLRANYGDLSVVETSEYLYGLTAGEEHAVELSKGKDLLIGVQAISGTDERGMRSVMFTLNGQLRPLQVRDRAVESDVKTAEKADPTNSGHVASPFAGVVTLQVAEGDTVEAGATVATIEAMKMEASITTQTGGTVSRIAIGNVQQLEGGDLVVVIDG</sequence>
<keyword evidence="6 8" id="KW-0067">ATP-binding</keyword>
<dbReference type="PIRSF" id="PIRSF001594">
    <property type="entry name" value="Pyruv_carbox"/>
    <property type="match status" value="1"/>
</dbReference>
<feature type="domain" description="Lipoyl-binding" evidence="13">
    <location>
        <begin position="1055"/>
        <end position="1132"/>
    </location>
</feature>
<dbReference type="NCBIfam" id="TIGR01235">
    <property type="entry name" value="pyruv_carbox"/>
    <property type="match status" value="1"/>
</dbReference>
<feature type="domain" description="Biotin carboxylation" evidence="15">
    <location>
        <begin position="1"/>
        <end position="454"/>
    </location>
</feature>
<dbReference type="PROSITE" id="PS50975">
    <property type="entry name" value="ATP_GRASP"/>
    <property type="match status" value="1"/>
</dbReference>
<dbReference type="GO" id="GO:0004736">
    <property type="term" value="F:pyruvate carboxylase activity"/>
    <property type="evidence" value="ECO:0007669"/>
    <property type="project" value="UniProtKB-EC"/>
</dbReference>
<evidence type="ECO:0000259" key="13">
    <source>
        <dbReference type="PROSITE" id="PS50968"/>
    </source>
</evidence>
<evidence type="ECO:0000256" key="12">
    <source>
        <dbReference type="PIRSR" id="PIRSR001594-4"/>
    </source>
</evidence>
<dbReference type="Pfam" id="PF02785">
    <property type="entry name" value="Biotin_carb_C"/>
    <property type="match status" value="1"/>
</dbReference>
<dbReference type="FunFam" id="3.20.20.70:FF:000120">
    <property type="entry name" value="Pyruvate carboxylase"/>
    <property type="match status" value="1"/>
</dbReference>
<dbReference type="PROSITE" id="PS50968">
    <property type="entry name" value="BIOTINYL_LIPOYL"/>
    <property type="match status" value="1"/>
</dbReference>
<comment type="caution">
    <text evidence="17">The sequence shown here is derived from an EMBL/GenBank/DDBJ whole genome shotgun (WGS) entry which is preliminary data.</text>
</comment>
<dbReference type="GO" id="GO:0005524">
    <property type="term" value="F:ATP binding"/>
    <property type="evidence" value="ECO:0007669"/>
    <property type="project" value="UniProtKB-UniRule"/>
</dbReference>
<dbReference type="NCBIfam" id="NF009554">
    <property type="entry name" value="PRK12999.1"/>
    <property type="match status" value="1"/>
</dbReference>
<evidence type="ECO:0000256" key="1">
    <source>
        <dbReference type="ARBA" id="ARBA00001953"/>
    </source>
</evidence>
<feature type="binding site" evidence="10">
    <location>
        <position position="610"/>
    </location>
    <ligand>
        <name>substrate</name>
    </ligand>
</feature>
<dbReference type="InterPro" id="IPR005482">
    <property type="entry name" value="Biotin_COase_C"/>
</dbReference>
<organism evidence="17 18">
    <name type="scientific">Brevibacterium aurantiacum</name>
    <dbReference type="NCBI Taxonomy" id="273384"/>
    <lineage>
        <taxon>Bacteria</taxon>
        <taxon>Bacillati</taxon>
        <taxon>Actinomycetota</taxon>
        <taxon>Actinomycetes</taxon>
        <taxon>Micrococcales</taxon>
        <taxon>Brevibacteriaceae</taxon>
        <taxon>Brevibacterium</taxon>
    </lineage>
</organism>
<comment type="catalytic activity">
    <reaction evidence="8">
        <text>hydrogencarbonate + pyruvate + ATP = oxaloacetate + ADP + phosphate + H(+)</text>
        <dbReference type="Rhea" id="RHEA:20844"/>
        <dbReference type="ChEBI" id="CHEBI:15361"/>
        <dbReference type="ChEBI" id="CHEBI:15378"/>
        <dbReference type="ChEBI" id="CHEBI:16452"/>
        <dbReference type="ChEBI" id="CHEBI:17544"/>
        <dbReference type="ChEBI" id="CHEBI:30616"/>
        <dbReference type="ChEBI" id="CHEBI:43474"/>
        <dbReference type="ChEBI" id="CHEBI:456216"/>
        <dbReference type="EC" id="6.4.1.1"/>
    </reaction>
</comment>
<dbReference type="Pfam" id="PF00289">
    <property type="entry name" value="Biotin_carb_N"/>
    <property type="match status" value="1"/>
</dbReference>
<evidence type="ECO:0000259" key="15">
    <source>
        <dbReference type="PROSITE" id="PS50979"/>
    </source>
</evidence>
<evidence type="ECO:0000259" key="14">
    <source>
        <dbReference type="PROSITE" id="PS50975"/>
    </source>
</evidence>
<evidence type="ECO:0000256" key="3">
    <source>
        <dbReference type="ARBA" id="ARBA00022598"/>
    </source>
</evidence>
<dbReference type="InterPro" id="IPR000891">
    <property type="entry name" value="PYR_CT"/>
</dbReference>
<dbReference type="SUPFAM" id="SSF52440">
    <property type="entry name" value="PreATP-grasp domain"/>
    <property type="match status" value="1"/>
</dbReference>
<dbReference type="CDD" id="cd07937">
    <property type="entry name" value="DRE_TIM_PC_TC_5S"/>
    <property type="match status" value="1"/>
</dbReference>
<accession>A0A2A3X8F9</accession>
<dbReference type="SUPFAM" id="SSF56059">
    <property type="entry name" value="Glutathione synthetase ATP-binding domain-like"/>
    <property type="match status" value="1"/>
</dbReference>
<protein>
    <recommendedName>
        <fullName evidence="2 8">Pyruvate carboxylase</fullName>
        <ecNumber evidence="2 8">6.4.1.1</ecNumber>
    </recommendedName>
</protein>
<dbReference type="InterPro" id="IPR011761">
    <property type="entry name" value="ATP-grasp"/>
</dbReference>
<feature type="binding site" evidence="11">
    <location>
        <position position="739"/>
    </location>
    <ligand>
        <name>Mn(2+)</name>
        <dbReference type="ChEBI" id="CHEBI:29035"/>
    </ligand>
</feature>
<dbReference type="GO" id="GO:0005737">
    <property type="term" value="C:cytoplasm"/>
    <property type="evidence" value="ECO:0007669"/>
    <property type="project" value="TreeGrafter"/>
</dbReference>
<feature type="domain" description="ATP-grasp" evidence="14">
    <location>
        <begin position="121"/>
        <end position="321"/>
    </location>
</feature>
<keyword evidence="4 11" id="KW-0479">Metal-binding</keyword>
<dbReference type="PANTHER" id="PTHR43778">
    <property type="entry name" value="PYRUVATE CARBOXYLASE"/>
    <property type="match status" value="1"/>
</dbReference>
<feature type="binding site" evidence="10">
    <location>
        <position position="200"/>
    </location>
    <ligand>
        <name>ATP</name>
        <dbReference type="ChEBI" id="CHEBI:30616"/>
    </ligand>
</feature>
<keyword evidence="17" id="KW-0670">Pyruvate</keyword>
<evidence type="ECO:0000256" key="5">
    <source>
        <dbReference type="ARBA" id="ARBA00022741"/>
    </source>
</evidence>
<dbReference type="CDD" id="cd06850">
    <property type="entry name" value="biotinyl_domain"/>
    <property type="match status" value="1"/>
</dbReference>
<feature type="binding site" evidence="10">
    <location>
        <position position="872"/>
    </location>
    <ligand>
        <name>substrate</name>
    </ligand>
</feature>
<evidence type="ECO:0000256" key="6">
    <source>
        <dbReference type="ARBA" id="ARBA00022840"/>
    </source>
</evidence>
<keyword evidence="5 8" id="KW-0547">Nucleotide-binding</keyword>
<dbReference type="GO" id="GO:0006094">
    <property type="term" value="P:gluconeogenesis"/>
    <property type="evidence" value="ECO:0007669"/>
    <property type="project" value="InterPro"/>
</dbReference>
<dbReference type="AlphaFoldDB" id="A0A2A3X8F9"/>
<keyword evidence="7 8" id="KW-0092">Biotin</keyword>
<dbReference type="SUPFAM" id="SSF51569">
    <property type="entry name" value="Aldolase"/>
    <property type="match status" value="1"/>
</dbReference>
<comment type="cofactor">
    <cofactor evidence="1 8">
        <name>biotin</name>
        <dbReference type="ChEBI" id="CHEBI:57586"/>
    </cofactor>
</comment>
<evidence type="ECO:0000256" key="4">
    <source>
        <dbReference type="ARBA" id="ARBA00022723"/>
    </source>
</evidence>
<dbReference type="InterPro" id="IPR011053">
    <property type="entry name" value="Single_hybrid_motif"/>
</dbReference>
<dbReference type="InterPro" id="IPR003379">
    <property type="entry name" value="Carboxylase_cons_dom"/>
</dbReference>
<feature type="modified residue" description="N6-carboxylysine" evidence="12">
    <location>
        <position position="708"/>
    </location>
</feature>
<dbReference type="NCBIfam" id="NF006761">
    <property type="entry name" value="PRK09282.1"/>
    <property type="match status" value="1"/>
</dbReference>
<dbReference type="EC" id="6.4.1.1" evidence="2 8"/>
<dbReference type="Pfam" id="PF00364">
    <property type="entry name" value="Biotin_lipoyl"/>
    <property type="match status" value="1"/>
</dbReference>
<dbReference type="Gene3D" id="3.20.20.70">
    <property type="entry name" value="Aldolase class I"/>
    <property type="match status" value="1"/>
</dbReference>
<feature type="active site" evidence="9">
    <location>
        <position position="296"/>
    </location>
</feature>
<evidence type="ECO:0000256" key="9">
    <source>
        <dbReference type="PIRSR" id="PIRSR001594-1"/>
    </source>
</evidence>
<dbReference type="InterPro" id="IPR011054">
    <property type="entry name" value="Rudment_hybrid_motif"/>
</dbReference>
<evidence type="ECO:0000256" key="10">
    <source>
        <dbReference type="PIRSR" id="PIRSR001594-2"/>
    </source>
</evidence>
<dbReference type="InterPro" id="IPR055268">
    <property type="entry name" value="PCB-like"/>
</dbReference>
<dbReference type="InterPro" id="IPR016185">
    <property type="entry name" value="PreATP-grasp_dom_sf"/>
</dbReference>
<feature type="modified residue" description="N6-biotinyllysine" evidence="12">
    <location>
        <position position="1098"/>
    </location>
</feature>
<evidence type="ECO:0000256" key="11">
    <source>
        <dbReference type="PIRSR" id="PIRSR001594-3"/>
    </source>
</evidence>
<evidence type="ECO:0000256" key="7">
    <source>
        <dbReference type="ARBA" id="ARBA00023267"/>
    </source>
</evidence>
<evidence type="ECO:0000256" key="2">
    <source>
        <dbReference type="ARBA" id="ARBA00013057"/>
    </source>
</evidence>
<dbReference type="Pfam" id="PF02786">
    <property type="entry name" value="CPSase_L_D2"/>
    <property type="match status" value="1"/>
</dbReference>
<dbReference type="Gene3D" id="2.40.50.100">
    <property type="match status" value="1"/>
</dbReference>
<dbReference type="Gene3D" id="3.10.600.10">
    <property type="entry name" value="pyruvate carboxylase f1077a mutant domain"/>
    <property type="match status" value="1"/>
</dbReference>
<evidence type="ECO:0000256" key="8">
    <source>
        <dbReference type="PIRNR" id="PIRNR001594"/>
    </source>
</evidence>
<dbReference type="InterPro" id="IPR005930">
    <property type="entry name" value="Pyruv_COase"/>
</dbReference>
<feature type="binding site" evidence="11">
    <location>
        <position position="538"/>
    </location>
    <ligand>
        <name>Mn(2+)</name>
        <dbReference type="ChEBI" id="CHEBI:29035"/>
    </ligand>
</feature>
<feature type="binding site" evidence="11">
    <location>
        <position position="737"/>
    </location>
    <ligand>
        <name>Mn(2+)</name>
        <dbReference type="ChEBI" id="CHEBI:29035"/>
    </ligand>
</feature>
<dbReference type="PROSITE" id="PS50979">
    <property type="entry name" value="BC"/>
    <property type="match status" value="1"/>
</dbReference>
<dbReference type="SUPFAM" id="SSF51230">
    <property type="entry name" value="Single hybrid motif"/>
    <property type="match status" value="1"/>
</dbReference>
<dbReference type="SMART" id="SM00878">
    <property type="entry name" value="Biotin_carb_C"/>
    <property type="match status" value="1"/>
</dbReference>